<gene>
    <name evidence="1" type="ORF">OA50_05669</name>
</gene>
<accession>A0A0B3RSR5</accession>
<name>A0A0B3RSR5_9RHOB</name>
<evidence type="ECO:0000313" key="2">
    <source>
        <dbReference type="Proteomes" id="UP000030960"/>
    </source>
</evidence>
<evidence type="ECO:0008006" key="3">
    <source>
        <dbReference type="Google" id="ProtNLM"/>
    </source>
</evidence>
<keyword evidence="2" id="KW-1185">Reference proteome</keyword>
<dbReference type="EMBL" id="JSUQ01000041">
    <property type="protein sequence ID" value="KHQ49803.1"/>
    <property type="molecule type" value="Genomic_DNA"/>
</dbReference>
<proteinExistence type="predicted"/>
<dbReference type="Proteomes" id="UP000030960">
    <property type="component" value="Unassembled WGS sequence"/>
</dbReference>
<reference evidence="1 2" key="1">
    <citation type="submission" date="2014-10" db="EMBL/GenBank/DDBJ databases">
        <title>Genome sequence of Ponticoccus sp. strain UMTAT08 isolated from clonal culture of toxic dinoflagellate Alexandrium tamiyavanichii.</title>
        <authorList>
            <person name="Gan H.Y."/>
            <person name="Muhd D.-D."/>
            <person name="Mohd Noor M.E."/>
            <person name="Yeong Y.S."/>
            <person name="Usup G."/>
        </authorList>
    </citation>
    <scope>NUCLEOTIDE SEQUENCE [LARGE SCALE GENOMIC DNA]</scope>
    <source>
        <strain evidence="1 2">UMTAT08</strain>
    </source>
</reference>
<evidence type="ECO:0000313" key="1">
    <source>
        <dbReference type="EMBL" id="KHQ49803.1"/>
    </source>
</evidence>
<dbReference type="OrthoDB" id="9757976at2"/>
<comment type="caution">
    <text evidence="1">The sequence shown here is derived from an EMBL/GenBank/DDBJ whole genome shotgun (WGS) entry which is preliminary data.</text>
</comment>
<protein>
    <recommendedName>
        <fullName evidence="3">HNH endonuclease 5 domain-containing protein</fullName>
    </recommendedName>
</protein>
<sequence length="239" mass="27003">MKQMRDYADERHKGWCIHCNTGLENVESNLDHVPSKTILDRPFPNDLPTVRICKPCNTSFSNDEEYFTAFLGAVLAGSADPDQQVVARSEKILDSNHRLQDEIESQLQIVKDADGNDRITFVPDMARIQNVVVKNARGHVLFEHGQPAEGEPARVAIQPIPTLSPDMLANFESIDYGAGWPEVGSRLMQRLVSGEDMRPDGWVVVQPNVYRFAVMDQGQFIVRTVIREYLATEVTWDHI</sequence>
<dbReference type="AlphaFoldDB" id="A0A0B3RSR5"/>
<dbReference type="RefSeq" id="WP_052244923.1">
    <property type="nucleotide sequence ID" value="NZ_JSUQ01000041.1"/>
</dbReference>
<organism evidence="1 2">
    <name type="scientific">Mameliella alba</name>
    <dbReference type="NCBI Taxonomy" id="561184"/>
    <lineage>
        <taxon>Bacteria</taxon>
        <taxon>Pseudomonadati</taxon>
        <taxon>Pseudomonadota</taxon>
        <taxon>Alphaproteobacteria</taxon>
        <taxon>Rhodobacterales</taxon>
        <taxon>Roseobacteraceae</taxon>
        <taxon>Mameliella</taxon>
    </lineage>
</organism>